<sequence length="160" mass="16952">MITVLFLAPACSSGDAEPEATTTATVATSTTTTEAQCAGNAPTFTTPWMEKVLSTATLPDGAIVVSEQSLYNVDDRTMIDSIVRVCAPGVTGDELKDVGTAIAQALRPLPEADMIESLRVTNTAESGDDARIRCEDFQVYTWDDAAAVSPRTNWKTSAES</sequence>
<dbReference type="EMBL" id="JAWLKI010000038">
    <property type="protein sequence ID" value="MDV6309947.1"/>
    <property type="molecule type" value="Genomic_DNA"/>
</dbReference>
<comment type="caution">
    <text evidence="1">The sequence shown here is derived from an EMBL/GenBank/DDBJ whole genome shotgun (WGS) entry which is preliminary data.</text>
</comment>
<accession>A0ABU4DL40</accession>
<evidence type="ECO:0008006" key="3">
    <source>
        <dbReference type="Google" id="ProtNLM"/>
    </source>
</evidence>
<reference evidence="1 2" key="1">
    <citation type="submission" date="2023-10" db="EMBL/GenBank/DDBJ databases">
        <title>Development of a sustainable strategy for remediation of hydrocarbon-contaminated territories based on the waste exchange concept.</title>
        <authorList>
            <person name="Krivoruchko A."/>
        </authorList>
    </citation>
    <scope>NUCLEOTIDE SEQUENCE [LARGE SCALE GENOMIC DNA]</scope>
    <source>
        <strain evidence="1 2">IEGM 1266</strain>
    </source>
</reference>
<protein>
    <recommendedName>
        <fullName evidence="3">Lipoprotein</fullName>
    </recommendedName>
</protein>
<keyword evidence="2" id="KW-1185">Reference proteome</keyword>
<organism evidence="1 2">
    <name type="scientific">Gordonia amicalis</name>
    <dbReference type="NCBI Taxonomy" id="89053"/>
    <lineage>
        <taxon>Bacteria</taxon>
        <taxon>Bacillati</taxon>
        <taxon>Actinomycetota</taxon>
        <taxon>Actinomycetes</taxon>
        <taxon>Mycobacteriales</taxon>
        <taxon>Gordoniaceae</taxon>
        <taxon>Gordonia</taxon>
    </lineage>
</organism>
<gene>
    <name evidence="1" type="ORF">R3P94_22010</name>
</gene>
<evidence type="ECO:0000313" key="1">
    <source>
        <dbReference type="EMBL" id="MDV6309947.1"/>
    </source>
</evidence>
<dbReference type="Proteomes" id="UP001185779">
    <property type="component" value="Unassembled WGS sequence"/>
</dbReference>
<evidence type="ECO:0000313" key="2">
    <source>
        <dbReference type="Proteomes" id="UP001185779"/>
    </source>
</evidence>
<dbReference type="RefSeq" id="WP_317505658.1">
    <property type="nucleotide sequence ID" value="NZ_JAWLKI010000038.1"/>
</dbReference>
<proteinExistence type="predicted"/>
<name>A0ABU4DL40_9ACTN</name>